<dbReference type="GO" id="GO:0016567">
    <property type="term" value="P:protein ubiquitination"/>
    <property type="evidence" value="ECO:0007669"/>
    <property type="project" value="UniProtKB-UniPathway"/>
</dbReference>
<dbReference type="InterPro" id="IPR013083">
    <property type="entry name" value="Znf_RING/FYVE/PHD"/>
</dbReference>
<comment type="catalytic activity">
    <reaction evidence="1">
        <text>[E2 ubiquitin-conjugating enzyme]-S-ubiquitinyl-L-cysteine + [acceptor protein]-L-lysine = [E2 ubiquitin-conjugating enzyme]-L-cysteine + [acceptor protein]-N(6)-ubiquitinyl-L-lysine.</text>
        <dbReference type="EC" id="2.3.2.31"/>
    </reaction>
</comment>
<dbReference type="InterPro" id="IPR048962">
    <property type="entry name" value="ARIH1-like_UBL"/>
</dbReference>
<evidence type="ECO:0000256" key="1">
    <source>
        <dbReference type="ARBA" id="ARBA00001798"/>
    </source>
</evidence>
<proteinExistence type="inferred from homology"/>
<dbReference type="EC" id="2.3.2.31" evidence="6"/>
<evidence type="ECO:0000256" key="2">
    <source>
        <dbReference type="ARBA" id="ARBA00001947"/>
    </source>
</evidence>
<evidence type="ECO:0000256" key="6">
    <source>
        <dbReference type="ARBA" id="ARBA00012251"/>
    </source>
</evidence>
<dbReference type="Pfam" id="PF01485">
    <property type="entry name" value="IBR"/>
    <property type="match status" value="1"/>
</dbReference>
<feature type="domain" description="RING-type" evidence="15">
    <location>
        <begin position="82"/>
        <end position="305"/>
    </location>
</feature>
<dbReference type="Proteomes" id="UP000489600">
    <property type="component" value="Unassembled WGS sequence"/>
</dbReference>
<dbReference type="Gene3D" id="3.30.40.10">
    <property type="entry name" value="Zinc/RING finger domain, C3HC4 (zinc finger)"/>
    <property type="match status" value="1"/>
</dbReference>
<dbReference type="Pfam" id="PF21235">
    <property type="entry name" value="UBA_ARI1"/>
    <property type="match status" value="1"/>
</dbReference>
<evidence type="ECO:0000259" key="14">
    <source>
        <dbReference type="PROSITE" id="PS50089"/>
    </source>
</evidence>
<keyword evidence="9" id="KW-0677">Repeat</keyword>
<dbReference type="InterPro" id="IPR044066">
    <property type="entry name" value="TRIAD_supradom"/>
</dbReference>
<dbReference type="UniPathway" id="UPA00143"/>
<dbReference type="CDD" id="cd20346">
    <property type="entry name" value="BRcat_RBR_ANKIB1"/>
    <property type="match status" value="1"/>
</dbReference>
<accession>A0A565CW06</accession>
<dbReference type="EMBL" id="CABITT030000008">
    <property type="protein sequence ID" value="VVB17919.1"/>
    <property type="molecule type" value="Genomic_DNA"/>
</dbReference>
<evidence type="ECO:0000313" key="16">
    <source>
        <dbReference type="EMBL" id="VVB17919.1"/>
    </source>
</evidence>
<evidence type="ECO:0000256" key="13">
    <source>
        <dbReference type="PROSITE-ProRule" id="PRU00175"/>
    </source>
</evidence>
<keyword evidence="11" id="KW-0833">Ubl conjugation pathway</keyword>
<dbReference type="GO" id="GO:0061630">
    <property type="term" value="F:ubiquitin protein ligase activity"/>
    <property type="evidence" value="ECO:0007669"/>
    <property type="project" value="UniProtKB-EC"/>
</dbReference>
<evidence type="ECO:0000259" key="15">
    <source>
        <dbReference type="PROSITE" id="PS51873"/>
    </source>
</evidence>
<evidence type="ECO:0000256" key="4">
    <source>
        <dbReference type="ARBA" id="ARBA00004906"/>
    </source>
</evidence>
<dbReference type="PANTHER" id="PTHR11685">
    <property type="entry name" value="RBR FAMILY RING FINGER AND IBR DOMAIN-CONTAINING"/>
    <property type="match status" value="1"/>
</dbReference>
<dbReference type="PROSITE" id="PS51873">
    <property type="entry name" value="TRIAD"/>
    <property type="match status" value="1"/>
</dbReference>
<comment type="cofactor">
    <cofactor evidence="2">
        <name>Zn(2+)</name>
        <dbReference type="ChEBI" id="CHEBI:29105"/>
    </cofactor>
</comment>
<evidence type="ECO:0000256" key="5">
    <source>
        <dbReference type="ARBA" id="ARBA00005884"/>
    </source>
</evidence>
<dbReference type="PROSITE" id="PS50089">
    <property type="entry name" value="ZF_RING_2"/>
    <property type="match status" value="1"/>
</dbReference>
<reference evidence="16" key="1">
    <citation type="submission" date="2019-07" db="EMBL/GenBank/DDBJ databases">
        <authorList>
            <person name="Dittberner H."/>
        </authorList>
    </citation>
    <scope>NUCLEOTIDE SEQUENCE [LARGE SCALE GENOMIC DNA]</scope>
</reference>
<evidence type="ECO:0000256" key="3">
    <source>
        <dbReference type="ARBA" id="ARBA00003976"/>
    </source>
</evidence>
<dbReference type="PROSITE" id="PS01358">
    <property type="entry name" value="ZF_RANBP2_1"/>
    <property type="match status" value="1"/>
</dbReference>
<comment type="pathway">
    <text evidence="4">Protein modification; protein ubiquitination.</text>
</comment>
<keyword evidence="17" id="KW-1185">Reference proteome</keyword>
<feature type="domain" description="RING-type" evidence="14">
    <location>
        <begin position="86"/>
        <end position="138"/>
    </location>
</feature>
<organism evidence="16 17">
    <name type="scientific">Arabis nemorensis</name>
    <dbReference type="NCBI Taxonomy" id="586526"/>
    <lineage>
        <taxon>Eukaryota</taxon>
        <taxon>Viridiplantae</taxon>
        <taxon>Streptophyta</taxon>
        <taxon>Embryophyta</taxon>
        <taxon>Tracheophyta</taxon>
        <taxon>Spermatophyta</taxon>
        <taxon>Magnoliopsida</taxon>
        <taxon>eudicotyledons</taxon>
        <taxon>Gunneridae</taxon>
        <taxon>Pentapetalae</taxon>
        <taxon>rosids</taxon>
        <taxon>malvids</taxon>
        <taxon>Brassicales</taxon>
        <taxon>Brassicaceae</taxon>
        <taxon>Arabideae</taxon>
        <taxon>Arabis</taxon>
    </lineage>
</organism>
<keyword evidence="7" id="KW-0808">Transferase</keyword>
<dbReference type="GO" id="GO:0008270">
    <property type="term" value="F:zinc ion binding"/>
    <property type="evidence" value="ECO:0007669"/>
    <property type="project" value="UniProtKB-KW"/>
</dbReference>
<dbReference type="InterPro" id="IPR031127">
    <property type="entry name" value="E3_UB_ligase_RBR"/>
</dbReference>
<keyword evidence="12" id="KW-0862">Zinc</keyword>
<protein>
    <recommendedName>
        <fullName evidence="6">RBR-type E3 ubiquitin transferase</fullName>
        <ecNumber evidence="6">2.3.2.31</ecNumber>
    </recommendedName>
</protein>
<evidence type="ECO:0000256" key="11">
    <source>
        <dbReference type="ARBA" id="ARBA00022786"/>
    </source>
</evidence>
<evidence type="ECO:0000313" key="17">
    <source>
        <dbReference type="Proteomes" id="UP000489600"/>
    </source>
</evidence>
<name>A0A565CW06_9BRAS</name>
<dbReference type="OrthoDB" id="10009520at2759"/>
<evidence type="ECO:0000256" key="7">
    <source>
        <dbReference type="ARBA" id="ARBA00022679"/>
    </source>
</evidence>
<dbReference type="AlphaFoldDB" id="A0A565CW06"/>
<dbReference type="InterPro" id="IPR001876">
    <property type="entry name" value="Znf_RanBP2"/>
</dbReference>
<sequence length="511" mass="59186">MEEDRQGPYSVLSRDDFKEKMKKQIDEISEIFLVSKSDVTVLLMYLRWDSLRVSERLSENKEKLLSESGLKPLVIDPEFDASDSSCGICFKTCDEIVDDDGLISTMFCSHKFCKTCWRDYLQKNLFSLETNQTLISCPDQDCRSAVGPDTIEKLTVEDKEMYEKYVLRSYIEENKVLMIKSCPVSSCDYFIEFHEDETDEEHSLNVVCLCGHTFCWRCKLESHRPVTCNNASDWLSTVLTSDESLSRSRPKTDTMLCPNCFSAVDMSGSKYLRFLICTCRFRFCWKCMRSEESHKNEAGFYRACLVPVAPTRRADLEVSSGNRWKDCEISMEKAKCDLQAFDIYINKEPGVLRGQDIRIVREGMMLIVQCRQVLKWTCAYDHFHTEYEISKKEYLRFLQDNATTTLQSYVKQLLDETKEASYAETYEEIGNFRDRLSTATSNIGNYFYLFIKNLQDGLVDVKVNSYDGCLVGPYWFCDRCTFGNTWFDKECKMCCDPTASTLEEISGLSLN</sequence>
<comment type="caution">
    <text evidence="16">The sequence shown here is derived from an EMBL/GenBank/DDBJ whole genome shotgun (WGS) entry which is preliminary data.</text>
</comment>
<keyword evidence="10 13" id="KW-0863">Zinc-finger</keyword>
<comment type="function">
    <text evidence="3">Might act as an E3 ubiquitin-protein ligase, or as part of E3 complex, which accepts ubiquitin from specific E2 ubiquitin-conjugating enzymes and then transfers it to substrates.</text>
</comment>
<dbReference type="SUPFAM" id="SSF57850">
    <property type="entry name" value="RING/U-box"/>
    <property type="match status" value="3"/>
</dbReference>
<dbReference type="InterPro" id="IPR001841">
    <property type="entry name" value="Znf_RING"/>
</dbReference>
<dbReference type="SMART" id="SM00647">
    <property type="entry name" value="IBR"/>
    <property type="match status" value="2"/>
</dbReference>
<gene>
    <name evidence="16" type="ORF">ANE_LOCUS28363</name>
</gene>
<evidence type="ECO:0000256" key="12">
    <source>
        <dbReference type="ARBA" id="ARBA00022833"/>
    </source>
</evidence>
<comment type="similarity">
    <text evidence="5">Belongs to the RBR family. Ariadne subfamily.</text>
</comment>
<evidence type="ECO:0000256" key="9">
    <source>
        <dbReference type="ARBA" id="ARBA00022737"/>
    </source>
</evidence>
<dbReference type="Gene3D" id="1.20.120.1750">
    <property type="match status" value="1"/>
</dbReference>
<evidence type="ECO:0000256" key="10">
    <source>
        <dbReference type="ARBA" id="ARBA00022771"/>
    </source>
</evidence>
<keyword evidence="8" id="KW-0479">Metal-binding</keyword>
<dbReference type="FunFam" id="3.30.40.10:FF:000892">
    <property type="entry name" value="Probable E3 ubiquitin-protein ligase ARI15"/>
    <property type="match status" value="1"/>
</dbReference>
<dbReference type="InterPro" id="IPR002867">
    <property type="entry name" value="IBR_dom"/>
</dbReference>
<evidence type="ECO:0000256" key="8">
    <source>
        <dbReference type="ARBA" id="ARBA00022723"/>
    </source>
</evidence>